<evidence type="ECO:0000256" key="1">
    <source>
        <dbReference type="ARBA" id="ARBA00004613"/>
    </source>
</evidence>
<proteinExistence type="inferred from homology"/>
<dbReference type="Proteomes" id="UP001196413">
    <property type="component" value="Unassembled WGS sequence"/>
</dbReference>
<feature type="chain" id="PRO_5041945439" evidence="5">
    <location>
        <begin position="17"/>
        <end position="156"/>
    </location>
</feature>
<dbReference type="InterPro" id="IPR038479">
    <property type="entry name" value="Transthyretin-like_sf"/>
</dbReference>
<dbReference type="GO" id="GO:0009986">
    <property type="term" value="C:cell surface"/>
    <property type="evidence" value="ECO:0007669"/>
    <property type="project" value="InterPro"/>
</dbReference>
<dbReference type="PANTHER" id="PTHR21700">
    <property type="entry name" value="TRANSTHYRETIN-LIKE FAMILY PROTEIN-RELATED"/>
    <property type="match status" value="1"/>
</dbReference>
<name>A0AAD5QJ89_PARTN</name>
<gene>
    <name evidence="6" type="primary">TTR-46_1</name>
    <name evidence="6" type="ORF">KIN20_007523</name>
</gene>
<comment type="similarity">
    <text evidence="2">Belongs to the nematode transthyretin-like family.</text>
</comment>
<evidence type="ECO:0000256" key="4">
    <source>
        <dbReference type="ARBA" id="ARBA00022729"/>
    </source>
</evidence>
<evidence type="ECO:0000256" key="5">
    <source>
        <dbReference type="SAM" id="SignalP"/>
    </source>
</evidence>
<accession>A0AAD5QJ89</accession>
<evidence type="ECO:0000256" key="2">
    <source>
        <dbReference type="ARBA" id="ARBA00010112"/>
    </source>
</evidence>
<dbReference type="Pfam" id="PF01060">
    <property type="entry name" value="TTR-52"/>
    <property type="match status" value="1"/>
</dbReference>
<dbReference type="EMBL" id="JAHQIW010001093">
    <property type="protein sequence ID" value="KAJ1351504.1"/>
    <property type="molecule type" value="Genomic_DNA"/>
</dbReference>
<evidence type="ECO:0000313" key="6">
    <source>
        <dbReference type="EMBL" id="KAJ1351504.1"/>
    </source>
</evidence>
<evidence type="ECO:0000256" key="3">
    <source>
        <dbReference type="ARBA" id="ARBA00022525"/>
    </source>
</evidence>
<comment type="subcellular location">
    <subcellularLocation>
        <location evidence="1">Secreted</location>
    </subcellularLocation>
</comment>
<keyword evidence="3" id="KW-0964">Secreted</keyword>
<dbReference type="InterPro" id="IPR001534">
    <property type="entry name" value="Transthyretin-like"/>
</dbReference>
<evidence type="ECO:0000313" key="7">
    <source>
        <dbReference type="Proteomes" id="UP001196413"/>
    </source>
</evidence>
<dbReference type="Gene3D" id="2.60.40.3330">
    <property type="match status" value="1"/>
</dbReference>
<keyword evidence="7" id="KW-1185">Reference proteome</keyword>
<dbReference type="AlphaFoldDB" id="A0AAD5QJ89"/>
<protein>
    <submittedName>
        <fullName evidence="6">Transthyretin-like</fullName>
    </submittedName>
</protein>
<reference evidence="6" key="1">
    <citation type="submission" date="2021-06" db="EMBL/GenBank/DDBJ databases">
        <title>Parelaphostrongylus tenuis whole genome reference sequence.</title>
        <authorList>
            <person name="Garwood T.J."/>
            <person name="Larsen P.A."/>
            <person name="Fountain-Jones N.M."/>
            <person name="Garbe J.R."/>
            <person name="Macchietto M.G."/>
            <person name="Kania S.A."/>
            <person name="Gerhold R.W."/>
            <person name="Richards J.E."/>
            <person name="Wolf T.M."/>
        </authorList>
    </citation>
    <scope>NUCLEOTIDE SEQUENCE</scope>
    <source>
        <strain evidence="6">MNPRO001-30</strain>
        <tissue evidence="6">Meninges</tissue>
    </source>
</reference>
<keyword evidence="4 5" id="KW-0732">Signal</keyword>
<feature type="signal peptide" evidence="5">
    <location>
        <begin position="1"/>
        <end position="16"/>
    </location>
</feature>
<sequence>MIRLFVIVSILFMGAAFRDQSIAVKGRLICGAKPATDVLLKLWDEDIAWPDPHDLLDQSYSNSSGEFHLTGATREFTAMEPVLSIYHDCNDGIKSGMRKLSFGLPDQYITAGLTPAKVADIGVINLELSYKEEERVDVYEEIAIEKEFILFSDRLK</sequence>
<dbReference type="PANTHER" id="PTHR21700:SF118">
    <property type="entry name" value="TRANSTHYRETIN-LIKE FAMILY PROTEIN"/>
    <property type="match status" value="1"/>
</dbReference>
<comment type="caution">
    <text evidence="6">The sequence shown here is derived from an EMBL/GenBank/DDBJ whole genome shotgun (WGS) entry which is preliminary data.</text>
</comment>
<dbReference type="GO" id="GO:0005576">
    <property type="term" value="C:extracellular region"/>
    <property type="evidence" value="ECO:0007669"/>
    <property type="project" value="UniProtKB-SubCell"/>
</dbReference>
<organism evidence="6 7">
    <name type="scientific">Parelaphostrongylus tenuis</name>
    <name type="common">Meningeal worm</name>
    <dbReference type="NCBI Taxonomy" id="148309"/>
    <lineage>
        <taxon>Eukaryota</taxon>
        <taxon>Metazoa</taxon>
        <taxon>Ecdysozoa</taxon>
        <taxon>Nematoda</taxon>
        <taxon>Chromadorea</taxon>
        <taxon>Rhabditida</taxon>
        <taxon>Rhabditina</taxon>
        <taxon>Rhabditomorpha</taxon>
        <taxon>Strongyloidea</taxon>
        <taxon>Metastrongylidae</taxon>
        <taxon>Parelaphostrongylus</taxon>
    </lineage>
</organism>